<feature type="region of interest" description="Disordered" evidence="1">
    <location>
        <begin position="88"/>
        <end position="139"/>
    </location>
</feature>
<dbReference type="STRING" id="366602.Caul_2935"/>
<dbReference type="AlphaFoldDB" id="B0SZY9"/>
<reference evidence="2" key="1">
    <citation type="submission" date="2008-01" db="EMBL/GenBank/DDBJ databases">
        <title>Complete sequence of chromosome of Caulobacter sp. K31.</title>
        <authorList>
            <consortium name="US DOE Joint Genome Institute"/>
            <person name="Copeland A."/>
            <person name="Lucas S."/>
            <person name="Lapidus A."/>
            <person name="Barry K."/>
            <person name="Glavina del Rio T."/>
            <person name="Dalin E."/>
            <person name="Tice H."/>
            <person name="Pitluck S."/>
            <person name="Bruce D."/>
            <person name="Goodwin L."/>
            <person name="Thompson L.S."/>
            <person name="Brettin T."/>
            <person name="Detter J.C."/>
            <person name="Han C."/>
            <person name="Schmutz J."/>
            <person name="Larimer F."/>
            <person name="Land M."/>
            <person name="Hauser L."/>
            <person name="Kyrpides N."/>
            <person name="Kim E."/>
            <person name="Stephens C."/>
            <person name="Richardson P."/>
        </authorList>
    </citation>
    <scope>NUCLEOTIDE SEQUENCE [LARGE SCALE GENOMIC DNA]</scope>
    <source>
        <strain evidence="2">K31</strain>
    </source>
</reference>
<feature type="compositionally biased region" description="Basic and acidic residues" evidence="1">
    <location>
        <begin position="1"/>
        <end position="19"/>
    </location>
</feature>
<evidence type="ECO:0000313" key="2">
    <source>
        <dbReference type="EMBL" id="ABZ72062.1"/>
    </source>
</evidence>
<feature type="region of interest" description="Disordered" evidence="1">
    <location>
        <begin position="1"/>
        <end position="42"/>
    </location>
</feature>
<dbReference type="EMBL" id="CP000927">
    <property type="protein sequence ID" value="ABZ72062.1"/>
    <property type="molecule type" value="Genomic_DNA"/>
</dbReference>
<gene>
    <name evidence="2" type="ordered locus">Caul_2935</name>
</gene>
<feature type="compositionally biased region" description="Basic and acidic residues" evidence="1">
    <location>
        <begin position="26"/>
        <end position="40"/>
    </location>
</feature>
<name>B0SZY9_CAUSK</name>
<feature type="region of interest" description="Disordered" evidence="1">
    <location>
        <begin position="153"/>
        <end position="198"/>
    </location>
</feature>
<protein>
    <submittedName>
        <fullName evidence="2">Uncharacterized protein</fullName>
    </submittedName>
</protein>
<dbReference type="KEGG" id="cak:Caul_2935"/>
<evidence type="ECO:0000256" key="1">
    <source>
        <dbReference type="SAM" id="MobiDB-lite"/>
    </source>
</evidence>
<feature type="compositionally biased region" description="Acidic residues" evidence="1">
    <location>
        <begin position="162"/>
        <end position="174"/>
    </location>
</feature>
<proteinExistence type="predicted"/>
<sequence length="198" mass="21486">MADSPPERETAHARREAPRRGASRGRYADDRGRYSDDRDYVSGSADVARDLTRLAFAWTQAGAHALFDTVGVVNNLAADVTDSVIDSLAPSRTDDRDGDEDGDEDDRRSSRARRGRSASARRSSRRGPPVLDQVNSSVSRAIRDAADVISRTADDFTRAYDEEVGDDDNDDDDAAEGRHGAKRAGTRSVKVEASASKS</sequence>
<accession>B0SZY9</accession>
<dbReference type="HOGENOM" id="CLU_1376021_0_0_5"/>
<organism evidence="2">
    <name type="scientific">Caulobacter sp. (strain K31)</name>
    <dbReference type="NCBI Taxonomy" id="366602"/>
    <lineage>
        <taxon>Bacteria</taxon>
        <taxon>Pseudomonadati</taxon>
        <taxon>Pseudomonadota</taxon>
        <taxon>Alphaproteobacteria</taxon>
        <taxon>Caulobacterales</taxon>
        <taxon>Caulobacteraceae</taxon>
        <taxon>Caulobacter</taxon>
    </lineage>
</organism>